<evidence type="ECO:0000259" key="5">
    <source>
        <dbReference type="PROSITE" id="PS51900"/>
    </source>
</evidence>
<evidence type="ECO:0000256" key="3">
    <source>
        <dbReference type="PROSITE-ProRule" id="PRU01248"/>
    </source>
</evidence>
<evidence type="ECO:0000256" key="1">
    <source>
        <dbReference type="ARBA" id="ARBA00023125"/>
    </source>
</evidence>
<name>A5YS26_9EURY</name>
<dbReference type="AlphaFoldDB" id="A5YS26"/>
<dbReference type="InterPro" id="IPR010998">
    <property type="entry name" value="Integrase_recombinase_N"/>
</dbReference>
<dbReference type="Gene3D" id="1.10.443.10">
    <property type="entry name" value="Intergrase catalytic core"/>
    <property type="match status" value="1"/>
</dbReference>
<dbReference type="GO" id="GO:0006310">
    <property type="term" value="P:DNA recombination"/>
    <property type="evidence" value="ECO:0007669"/>
    <property type="project" value="UniProtKB-KW"/>
</dbReference>
<keyword evidence="1 3" id="KW-0238">DNA-binding</keyword>
<dbReference type="PROSITE" id="PS51898">
    <property type="entry name" value="TYR_RECOMBINASE"/>
    <property type="match status" value="1"/>
</dbReference>
<dbReference type="InterPro" id="IPR011010">
    <property type="entry name" value="DNA_brk_join_enz"/>
</dbReference>
<dbReference type="InterPro" id="IPR044068">
    <property type="entry name" value="CB"/>
</dbReference>
<dbReference type="Gene3D" id="1.10.150.130">
    <property type="match status" value="1"/>
</dbReference>
<dbReference type="InterPro" id="IPR002104">
    <property type="entry name" value="Integrase_catalytic"/>
</dbReference>
<dbReference type="Pfam" id="PF00589">
    <property type="entry name" value="Phage_integrase"/>
    <property type="match status" value="1"/>
</dbReference>
<reference evidence="6" key="1">
    <citation type="journal article" date="2007" name="ISME J.">
        <title>Genomic plasticity in prokaryotes: the case of the square haloarchaeon.</title>
        <authorList>
            <person name="Cuadros-Orellana S."/>
            <person name="Martin-Cuadrado A.B."/>
            <person name="Legault B."/>
            <person name="D'Auria G."/>
            <person name="Zhaxybayeva O."/>
            <person name="Papke R.T."/>
            <person name="Rodriguez-Valera F."/>
        </authorList>
    </citation>
    <scope>NUCLEOTIDE SEQUENCE</scope>
</reference>
<dbReference type="PROSITE" id="PS51900">
    <property type="entry name" value="CB"/>
    <property type="match status" value="1"/>
</dbReference>
<sequence>MVAQTQTMSKNNQTQTQTLEPITPQTAVELYLEDKRSELAAASVRSHKSRLGHFTTWCEQQEITNMNELTGRDMHRYKLWRREYNGGIKPVTLKTQMDTVRVFIRFVESIEGVPQGTAQAVQSPQLSDKANVRSVMLETEKAERILDYLEKYRYASREHIVMLLAWRTMMRRGAIRAICLQDYSSEKRCIAIKHRPEADCPLKNQTDGERIASLSKDTCGVIDDWIADRRPRVTDEYGHQPLIPTKSGRIHTSSIGMIVYNWTRPCAVGNGCPLDKEIDECEYTSRNHASKCPETVSPHAIRRGSITHHLRSDVPERIVAGRANVGVDTLERHYDQRSAEEKMEQRREYLNDI</sequence>
<dbReference type="CDD" id="cd00397">
    <property type="entry name" value="DNA_BRE_C"/>
    <property type="match status" value="1"/>
</dbReference>
<keyword evidence="2" id="KW-0233">DNA recombination</keyword>
<dbReference type="SUPFAM" id="SSF56349">
    <property type="entry name" value="DNA breaking-rejoining enzymes"/>
    <property type="match status" value="1"/>
</dbReference>
<accession>A5YS26</accession>
<feature type="domain" description="Tyr recombinase" evidence="4">
    <location>
        <begin position="132"/>
        <end position="347"/>
    </location>
</feature>
<dbReference type="GO" id="GO:0015074">
    <property type="term" value="P:DNA integration"/>
    <property type="evidence" value="ECO:0007669"/>
    <property type="project" value="InterPro"/>
</dbReference>
<evidence type="ECO:0000256" key="2">
    <source>
        <dbReference type="ARBA" id="ARBA00023172"/>
    </source>
</evidence>
<protein>
    <submittedName>
        <fullName evidence="6">Uncharacterized protein</fullName>
    </submittedName>
</protein>
<evidence type="ECO:0000313" key="6">
    <source>
        <dbReference type="EMBL" id="ABQ75783.1"/>
    </source>
</evidence>
<feature type="domain" description="Core-binding (CB)" evidence="5">
    <location>
        <begin position="22"/>
        <end position="108"/>
    </location>
</feature>
<proteinExistence type="predicted"/>
<evidence type="ECO:0000259" key="4">
    <source>
        <dbReference type="PROSITE" id="PS51898"/>
    </source>
</evidence>
<organism evidence="6">
    <name type="scientific">uncultured haloarchaeon</name>
    <dbReference type="NCBI Taxonomy" id="160804"/>
    <lineage>
        <taxon>Archaea</taxon>
        <taxon>Methanobacteriati</taxon>
        <taxon>Methanobacteriota</taxon>
        <taxon>Stenosarchaea group</taxon>
        <taxon>Halobacteria</taxon>
        <taxon>Halobacteriales</taxon>
        <taxon>Halobacteriaceae</taxon>
        <taxon>environmental samples</taxon>
    </lineage>
</organism>
<dbReference type="GO" id="GO:0003677">
    <property type="term" value="F:DNA binding"/>
    <property type="evidence" value="ECO:0007669"/>
    <property type="project" value="UniProtKB-UniRule"/>
</dbReference>
<dbReference type="EMBL" id="EF583983">
    <property type="protein sequence ID" value="ABQ75783.1"/>
    <property type="molecule type" value="Genomic_DNA"/>
</dbReference>
<dbReference type="InterPro" id="IPR013762">
    <property type="entry name" value="Integrase-like_cat_sf"/>
</dbReference>